<sequence>MAPGIFDDANALAFLANQGWLPLVLADYPGLVEAYTELFEATNSFFALPEDSDQKTKYQAPDGPSASDVGYYKIPDEKCIMTIRTLNRCPEHLRKDLQLVWNRTGALLSSILELIAKNLDLQSDVFNPFVEPCKSLPEDNRTPTMQRMFRYDRPEGPDPKVNAERHKDLGLLSLVVGHSPGLFAMDEDIKTWVPVEEDFVLPPDTKVRSGGLTATLLVGETLAFLSRGQYKAGEHGVVCAPPSPEQGNDPYRYSIVYALRPAAAPIFTKNFESRLTGLFGEAERLEGESAGALFQRIRNAHWNVNIAPEIREKQKQSQRKAAEANVRDVSA</sequence>
<protein>
    <recommendedName>
        <fullName evidence="2">Isopenicillin N synthase-like Fe(2+) 2OG dioxygenase domain-containing protein</fullName>
    </recommendedName>
</protein>
<gene>
    <name evidence="3" type="ORF">OHK93_008591</name>
</gene>
<dbReference type="Proteomes" id="UP001161017">
    <property type="component" value="Unassembled WGS sequence"/>
</dbReference>
<dbReference type="InterPro" id="IPR027443">
    <property type="entry name" value="IPNS-like_sf"/>
</dbReference>
<keyword evidence="4" id="KW-1185">Reference proteome</keyword>
<evidence type="ECO:0000256" key="1">
    <source>
        <dbReference type="SAM" id="MobiDB-lite"/>
    </source>
</evidence>
<dbReference type="SUPFAM" id="SSF51197">
    <property type="entry name" value="Clavaminate synthase-like"/>
    <property type="match status" value="1"/>
</dbReference>
<evidence type="ECO:0000259" key="2">
    <source>
        <dbReference type="Pfam" id="PF03171"/>
    </source>
</evidence>
<accession>A0AA43QMR5</accession>
<proteinExistence type="predicted"/>
<dbReference type="AlphaFoldDB" id="A0AA43QMR5"/>
<comment type="caution">
    <text evidence="3">The sequence shown here is derived from an EMBL/GenBank/DDBJ whole genome shotgun (WGS) entry which is preliminary data.</text>
</comment>
<dbReference type="InterPro" id="IPR044861">
    <property type="entry name" value="IPNS-like_FE2OG_OXY"/>
</dbReference>
<dbReference type="Pfam" id="PF03171">
    <property type="entry name" value="2OG-FeII_Oxy"/>
    <property type="match status" value="1"/>
</dbReference>
<reference evidence="3" key="1">
    <citation type="journal article" date="2023" name="Genome Biol. Evol.">
        <title>First Whole Genome Sequence and Flow Cytometry Genome Size Data for the Lichen-Forming Fungus Ramalina farinacea (Ascomycota).</title>
        <authorList>
            <person name="Llewellyn T."/>
            <person name="Mian S."/>
            <person name="Hill R."/>
            <person name="Leitch I.J."/>
            <person name="Gaya E."/>
        </authorList>
    </citation>
    <scope>NUCLEOTIDE SEQUENCE</scope>
    <source>
        <strain evidence="3">LIQ254RAFAR</strain>
    </source>
</reference>
<feature type="region of interest" description="Disordered" evidence="1">
    <location>
        <begin position="311"/>
        <end position="331"/>
    </location>
</feature>
<evidence type="ECO:0000313" key="4">
    <source>
        <dbReference type="Proteomes" id="UP001161017"/>
    </source>
</evidence>
<organism evidence="3 4">
    <name type="scientific">Ramalina farinacea</name>
    <dbReference type="NCBI Taxonomy" id="258253"/>
    <lineage>
        <taxon>Eukaryota</taxon>
        <taxon>Fungi</taxon>
        <taxon>Dikarya</taxon>
        <taxon>Ascomycota</taxon>
        <taxon>Pezizomycotina</taxon>
        <taxon>Lecanoromycetes</taxon>
        <taxon>OSLEUM clade</taxon>
        <taxon>Lecanoromycetidae</taxon>
        <taxon>Lecanorales</taxon>
        <taxon>Lecanorineae</taxon>
        <taxon>Ramalinaceae</taxon>
        <taxon>Ramalina</taxon>
    </lineage>
</organism>
<evidence type="ECO:0000313" key="3">
    <source>
        <dbReference type="EMBL" id="MDI1489313.1"/>
    </source>
</evidence>
<dbReference type="Gene3D" id="2.60.120.330">
    <property type="entry name" value="B-lactam Antibiotic, Isopenicillin N Synthase, Chain"/>
    <property type="match status" value="1"/>
</dbReference>
<name>A0AA43QMR5_9LECA</name>
<dbReference type="EMBL" id="JAPUFD010000009">
    <property type="protein sequence ID" value="MDI1489313.1"/>
    <property type="molecule type" value="Genomic_DNA"/>
</dbReference>
<feature type="domain" description="Isopenicillin N synthase-like Fe(2+) 2OG dioxygenase" evidence="2">
    <location>
        <begin position="149"/>
        <end position="261"/>
    </location>
</feature>